<dbReference type="PANTHER" id="PTHR31300:SF25">
    <property type="entry name" value="DUF620 FAMILY PROTEIN (DUF620)"/>
    <property type="match status" value="1"/>
</dbReference>
<evidence type="ECO:0000313" key="1">
    <source>
        <dbReference type="EMBL" id="CAH9120762.1"/>
    </source>
</evidence>
<dbReference type="PANTHER" id="PTHR31300">
    <property type="entry name" value="LIPASE"/>
    <property type="match status" value="1"/>
</dbReference>
<sequence>MLNRMRKLCPNLDKEDGLETVLEVPIPEEMLGCGNTAVGWKNLRHRMKAYQKSSSSSPPSSDHDENLFLLKIVGSALIPFKAQSDRALTMPVRDCSIEASTARYIVQQYLAATGGLGVLNSIKNMYAVGEVKMTTSDVQKGGGQRRLQASNTAMRNNCEVGGFVLWQKNPDLWFLELVISGCKISAGSDGKVAWTQSSSNSNPSKGPPRPLRMFFQGLDPRSTANLFLNGICIGEKKVGEEECFIVKVETSAEVLKAQSTSNTNAVHHTMWGSFSQRSGLLTQFQDTKLVRLKTTSGDDDDRSVFWETNMESVLEDYRYVEGVNIAHGGKTIAMIYRYGDDKSYRAKIEETWRIEEIDFNICGLCRDSFLPPAY</sequence>
<evidence type="ECO:0000313" key="2">
    <source>
        <dbReference type="Proteomes" id="UP001152523"/>
    </source>
</evidence>
<proteinExistence type="predicted"/>
<dbReference type="Proteomes" id="UP001152523">
    <property type="component" value="Unassembled WGS sequence"/>
</dbReference>
<name>A0AAV0EA84_9ASTE</name>
<keyword evidence="2" id="KW-1185">Reference proteome</keyword>
<organism evidence="1 2">
    <name type="scientific">Cuscuta epithymum</name>
    <dbReference type="NCBI Taxonomy" id="186058"/>
    <lineage>
        <taxon>Eukaryota</taxon>
        <taxon>Viridiplantae</taxon>
        <taxon>Streptophyta</taxon>
        <taxon>Embryophyta</taxon>
        <taxon>Tracheophyta</taxon>
        <taxon>Spermatophyta</taxon>
        <taxon>Magnoliopsida</taxon>
        <taxon>eudicotyledons</taxon>
        <taxon>Gunneridae</taxon>
        <taxon>Pentapetalae</taxon>
        <taxon>asterids</taxon>
        <taxon>lamiids</taxon>
        <taxon>Solanales</taxon>
        <taxon>Convolvulaceae</taxon>
        <taxon>Cuscuteae</taxon>
        <taxon>Cuscuta</taxon>
        <taxon>Cuscuta subgen. Cuscuta</taxon>
    </lineage>
</organism>
<protein>
    <submittedName>
        <fullName evidence="1">Uncharacterized protein</fullName>
    </submittedName>
</protein>
<dbReference type="AlphaFoldDB" id="A0AAV0EA84"/>
<dbReference type="EMBL" id="CAMAPF010000915">
    <property type="protein sequence ID" value="CAH9120762.1"/>
    <property type="molecule type" value="Genomic_DNA"/>
</dbReference>
<reference evidence="1" key="1">
    <citation type="submission" date="2022-07" db="EMBL/GenBank/DDBJ databases">
        <authorList>
            <person name="Macas J."/>
            <person name="Novak P."/>
            <person name="Neumann P."/>
        </authorList>
    </citation>
    <scope>NUCLEOTIDE SEQUENCE</scope>
</reference>
<dbReference type="InterPro" id="IPR006873">
    <property type="entry name" value="DUF620"/>
</dbReference>
<gene>
    <name evidence="1" type="ORF">CEPIT_LOCUS23193</name>
</gene>
<comment type="caution">
    <text evidence="1">The sequence shown here is derived from an EMBL/GenBank/DDBJ whole genome shotgun (WGS) entry which is preliminary data.</text>
</comment>
<dbReference type="Pfam" id="PF04788">
    <property type="entry name" value="DUF620"/>
    <property type="match status" value="1"/>
</dbReference>
<accession>A0AAV0EA84</accession>